<keyword evidence="1" id="KW-1133">Transmembrane helix</keyword>
<proteinExistence type="predicted"/>
<feature type="transmembrane region" description="Helical" evidence="1">
    <location>
        <begin position="33"/>
        <end position="51"/>
    </location>
</feature>
<protein>
    <recommendedName>
        <fullName evidence="5">DUF2142 domain-containing protein</fullName>
    </recommendedName>
</protein>
<gene>
    <name evidence="2" type="ORF">AMHIJAGA_01199</name>
</gene>
<evidence type="ECO:0000313" key="4">
    <source>
        <dbReference type="Proteomes" id="UP000279235"/>
    </source>
</evidence>
<dbReference type="AlphaFoldDB" id="A0A2X0PFH8"/>
<evidence type="ECO:0008006" key="5">
    <source>
        <dbReference type="Google" id="ProtNLM"/>
    </source>
</evidence>
<feature type="transmembrane region" description="Helical" evidence="1">
    <location>
        <begin position="296"/>
        <end position="314"/>
    </location>
</feature>
<feature type="transmembrane region" description="Helical" evidence="1">
    <location>
        <begin position="178"/>
        <end position="198"/>
    </location>
</feature>
<dbReference type="EMBL" id="OGTW01000047">
    <property type="protein sequence ID" value="SPB25246.1"/>
    <property type="molecule type" value="Genomic_DNA"/>
</dbReference>
<reference evidence="4" key="3">
    <citation type="submission" date="2018-05" db="EMBL/GenBank/DDBJ databases">
        <authorList>
            <person name="Duru I."/>
        </authorList>
    </citation>
    <scope>NUCLEOTIDE SEQUENCE [LARGE SCALE GENOMIC DNA]</scope>
</reference>
<dbReference type="Pfam" id="PF09913">
    <property type="entry name" value="DUF2142"/>
    <property type="match status" value="1"/>
</dbReference>
<evidence type="ECO:0000313" key="3">
    <source>
        <dbReference type="EMBL" id="SPS11265.1"/>
    </source>
</evidence>
<feature type="transmembrane region" description="Helical" evidence="1">
    <location>
        <begin position="258"/>
        <end position="284"/>
    </location>
</feature>
<keyword evidence="1" id="KW-0812">Transmembrane</keyword>
<dbReference type="Proteomes" id="UP000279235">
    <property type="component" value="Unassembled WGS sequence"/>
</dbReference>
<dbReference type="InterPro" id="IPR018674">
    <property type="entry name" value="DUF2142_membrane"/>
</dbReference>
<dbReference type="EMBL" id="OGTW02000047">
    <property type="protein sequence ID" value="SPS11265.1"/>
    <property type="molecule type" value="Genomic_DNA"/>
</dbReference>
<evidence type="ECO:0000313" key="2">
    <source>
        <dbReference type="EMBL" id="SPB25246.1"/>
    </source>
</evidence>
<feature type="transmembrane region" description="Helical" evidence="1">
    <location>
        <begin position="7"/>
        <end position="27"/>
    </location>
</feature>
<feature type="transmembrane region" description="Helical" evidence="1">
    <location>
        <begin position="454"/>
        <end position="471"/>
    </location>
</feature>
<accession>A0A2X0PFH8</accession>
<evidence type="ECO:0000256" key="1">
    <source>
        <dbReference type="SAM" id="Phobius"/>
    </source>
</evidence>
<organism evidence="2">
    <name type="scientific">Lactococcus lactis</name>
    <dbReference type="NCBI Taxonomy" id="1358"/>
    <lineage>
        <taxon>Bacteria</taxon>
        <taxon>Bacillati</taxon>
        <taxon>Bacillota</taxon>
        <taxon>Bacilli</taxon>
        <taxon>Lactobacillales</taxon>
        <taxon>Streptococcaceae</taxon>
        <taxon>Lactococcus</taxon>
    </lineage>
</organism>
<dbReference type="RefSeq" id="WP_010905205.1">
    <property type="nucleotide sequence ID" value="NZ_CP033606.1"/>
</dbReference>
<feature type="transmembrane region" description="Helical" evidence="1">
    <location>
        <begin position="416"/>
        <end position="434"/>
    </location>
</feature>
<name>A0A2X0PFH8_9LACT</name>
<feature type="transmembrane region" description="Helical" evidence="1">
    <location>
        <begin position="386"/>
        <end position="404"/>
    </location>
</feature>
<feature type="transmembrane region" description="Helical" evidence="1">
    <location>
        <begin position="63"/>
        <end position="82"/>
    </location>
</feature>
<sequence length="514" mass="58615">MKRNQKLFILVISVILLFITQLAVSIIPNQMPNTSKLFISLVVIVGVVFCLKLGNSEKLVKNTFFIILFLGIGISFIKPVQFGVDEETHLRWTIRLADGQLFTREQEKQPDWDTVEKYDTLRNPAAEHAKNGFPNKFFSDEHEASTYSGKKIGINNISLIPNALGWKIGMVTTSRVAVAYYLGRIFNVIAYALMVCLAMKIGKKYREVLLLFAAFPTTLWIVSSFQYDWLFYSLSLMILAFITRFISEKESIRKKDLIFYLVTTTLMMFPKFPFILMGVVPLFISKRYYINVKDKIWYGISLIGSVLIAVGWYLQSTIVKKISNGTSPEVSTNITNKAGISYFIKHPLPIVRTFIRDVLGSFSGFSGSNTSNPPAPLQYVQHTSSFITGILPVIFTFLFILVTIRIKIKLDKTTKIFIYIGYLVISLAIIYALSGDNRVGYNIGELSISGVQFRYFYPILLSLPLLWRDWMKKIIPINEVKELEDESRITDFLQISMIYINVLILSLGMYTLVS</sequence>
<reference evidence="3" key="2">
    <citation type="submission" date="2018-05" db="EMBL/GenBank/DDBJ databases">
        <authorList>
            <person name="Lanie J.A."/>
            <person name="Ng W.-L."/>
            <person name="Kazmierczak K.M."/>
            <person name="Andrzejewski T.M."/>
            <person name="Davidsen T.M."/>
            <person name="Wayne K.J."/>
            <person name="Tettelin H."/>
            <person name="Glass J.I."/>
            <person name="Rusch D."/>
            <person name="Podicherti R."/>
            <person name="Tsui H.-C.T."/>
            <person name="Winkler M.E."/>
        </authorList>
    </citation>
    <scope>NUCLEOTIDE SEQUENCE</scope>
    <source>
        <strain evidence="3">Lactococcus lactis</strain>
    </source>
</reference>
<reference evidence="2" key="1">
    <citation type="submission" date="2018-01" db="EMBL/GenBank/DDBJ databases">
        <authorList>
            <person name="Gaut B.S."/>
            <person name="Morton B.R."/>
            <person name="Clegg M.T."/>
            <person name="Duvall M.R."/>
        </authorList>
    </citation>
    <scope>NUCLEOTIDE SEQUENCE</scope>
    <source>
        <strain evidence="2">Lactococcus lactis</strain>
    </source>
</reference>
<keyword evidence="1" id="KW-0472">Membrane</keyword>
<feature type="transmembrane region" description="Helical" evidence="1">
    <location>
        <begin position="205"/>
        <end position="223"/>
    </location>
</feature>
<feature type="transmembrane region" description="Helical" evidence="1">
    <location>
        <begin position="492"/>
        <end position="513"/>
    </location>
</feature>